<evidence type="ECO:0000256" key="8">
    <source>
        <dbReference type="ARBA" id="ARBA00022692"/>
    </source>
</evidence>
<keyword evidence="15" id="KW-0325">Glycoprotein</keyword>
<evidence type="ECO:0000256" key="1">
    <source>
        <dbReference type="ARBA" id="ARBA00004162"/>
    </source>
</evidence>
<evidence type="ECO:0000256" key="18">
    <source>
        <dbReference type="SAM" id="Phobius"/>
    </source>
</evidence>
<dbReference type="GO" id="GO:0006883">
    <property type="term" value="P:intracellular sodium ion homeostasis"/>
    <property type="evidence" value="ECO:0007669"/>
    <property type="project" value="TreeGrafter"/>
</dbReference>
<evidence type="ECO:0000256" key="11">
    <source>
        <dbReference type="ARBA" id="ARBA00023053"/>
    </source>
</evidence>
<keyword evidence="7" id="KW-0740">Sodium/potassium transport</keyword>
<accession>A0A1W0X5I2</accession>
<dbReference type="EMBL" id="MTYJ01000016">
    <property type="protein sequence ID" value="OQV22600.1"/>
    <property type="molecule type" value="Genomic_DNA"/>
</dbReference>
<keyword evidence="6" id="KW-0633">Potassium transport</keyword>
<evidence type="ECO:0000256" key="9">
    <source>
        <dbReference type="ARBA" id="ARBA00022968"/>
    </source>
</evidence>
<keyword evidence="8 18" id="KW-0812">Transmembrane</keyword>
<dbReference type="Pfam" id="PF00287">
    <property type="entry name" value="Na_K-ATPase"/>
    <property type="match status" value="1"/>
</dbReference>
<keyword evidence="16" id="KW-0739">Sodium transport</keyword>
<dbReference type="FunFam" id="2.60.40.1660:FF:000004">
    <property type="entry name" value="sodium/potassium-transporting ATPase subunit beta-2"/>
    <property type="match status" value="1"/>
</dbReference>
<name>A0A1W0X5I2_HYPEX</name>
<evidence type="ECO:0000256" key="13">
    <source>
        <dbReference type="ARBA" id="ARBA00023136"/>
    </source>
</evidence>
<evidence type="ECO:0000256" key="14">
    <source>
        <dbReference type="ARBA" id="ARBA00023157"/>
    </source>
</evidence>
<comment type="function">
    <text evidence="17">This is the non-catalytic component of the active enzyme, which catalyzes the hydrolysis of ATP coupled with the exchange of Na(+) and K(+) ions across the plasma membrane. The beta subunit regulates, through assembly of alpha/beta heterodimers, the number of sodium pumps transported to the plasma membrane.</text>
</comment>
<dbReference type="InterPro" id="IPR000402">
    <property type="entry name" value="Na/K_ATPase_sub_beta"/>
</dbReference>
<evidence type="ECO:0000256" key="12">
    <source>
        <dbReference type="ARBA" id="ARBA00023065"/>
    </source>
</evidence>
<dbReference type="OrthoDB" id="5912413at2759"/>
<evidence type="ECO:0000256" key="17">
    <source>
        <dbReference type="ARBA" id="ARBA00025540"/>
    </source>
</evidence>
<comment type="similarity">
    <text evidence="3">Belongs to the X(+)/potassium ATPases subunit beta family.</text>
</comment>
<dbReference type="GO" id="GO:0001671">
    <property type="term" value="F:ATPase activator activity"/>
    <property type="evidence" value="ECO:0007669"/>
    <property type="project" value="TreeGrafter"/>
</dbReference>
<keyword evidence="4" id="KW-0813">Transport</keyword>
<protein>
    <submittedName>
        <fullName evidence="19">Sodium/potassium-transporting ATPase subunit beta-2</fullName>
    </submittedName>
</protein>
<keyword evidence="6" id="KW-0630">Potassium</keyword>
<feature type="transmembrane region" description="Helical" evidence="18">
    <location>
        <begin position="51"/>
        <end position="72"/>
    </location>
</feature>
<keyword evidence="13 18" id="KW-0472">Membrane</keyword>
<comment type="caution">
    <text evidence="19">The sequence shown here is derived from an EMBL/GenBank/DDBJ whole genome shotgun (WGS) entry which is preliminary data.</text>
</comment>
<comment type="subcellular location">
    <subcellularLocation>
        <location evidence="1">Cell membrane</location>
        <topology evidence="1">Single-pass membrane protein</topology>
    </subcellularLocation>
    <subcellularLocation>
        <location evidence="2">Membrane</location>
        <topology evidence="2">Single-pass type II membrane protein</topology>
    </subcellularLocation>
</comment>
<keyword evidence="11" id="KW-0915">Sodium</keyword>
<evidence type="ECO:0000256" key="4">
    <source>
        <dbReference type="ARBA" id="ARBA00022448"/>
    </source>
</evidence>
<evidence type="ECO:0000256" key="5">
    <source>
        <dbReference type="ARBA" id="ARBA00022475"/>
    </source>
</evidence>
<keyword evidence="9" id="KW-0735">Signal-anchor</keyword>
<evidence type="ECO:0000313" key="20">
    <source>
        <dbReference type="Proteomes" id="UP000192578"/>
    </source>
</evidence>
<dbReference type="PROSITE" id="PS00390">
    <property type="entry name" value="ATPASE_NA_K_BETA_1"/>
    <property type="match status" value="1"/>
</dbReference>
<sequence length="324" mass="36258">MTTPAENDTFVAGASKPPTLSKWQGFLQFLYDKKEGTVLGRTGKSWLQITIFYIIFYGVLAAFFAVLLVLFLQTLDPNEPKWTTANGIIGTTPGMGFRPTPADSGSTLIWLKQAELNKNVSGNPYVKKLGEFLEPYQPGKQDADNFLKCSDSNRPVAGDKKTCQYKLDNLGPCTAENDFGYKTGQPCVLLKLNKIYGWVPDTYSSSEIPEEVTKFYGKLRNDKGEQTPLTPAEQSNQVYVTCNGEDPVDQEHIGPIRLYPRTVPAYYFPYSNQRGYLSPVVMVQFLNPSPGVLVNIECKAWSKNIAHSRTDRLGQVHFEILVDR</sequence>
<gene>
    <name evidence="19" type="ORF">BV898_03425</name>
</gene>
<evidence type="ECO:0000256" key="6">
    <source>
        <dbReference type="ARBA" id="ARBA00022538"/>
    </source>
</evidence>
<keyword evidence="14" id="KW-1015">Disulfide bond</keyword>
<evidence type="ECO:0000256" key="10">
    <source>
        <dbReference type="ARBA" id="ARBA00022989"/>
    </source>
</evidence>
<reference evidence="20" key="1">
    <citation type="submission" date="2017-01" db="EMBL/GenBank/DDBJ databases">
        <title>Comparative genomics of anhydrobiosis in the tardigrade Hypsibius dujardini.</title>
        <authorList>
            <person name="Yoshida Y."/>
            <person name="Koutsovoulos G."/>
            <person name="Laetsch D."/>
            <person name="Stevens L."/>
            <person name="Kumar S."/>
            <person name="Horikawa D."/>
            <person name="Ishino K."/>
            <person name="Komine S."/>
            <person name="Tomita M."/>
            <person name="Blaxter M."/>
            <person name="Arakawa K."/>
        </authorList>
    </citation>
    <scope>NUCLEOTIDE SEQUENCE [LARGE SCALE GENOMIC DNA]</scope>
    <source>
        <strain evidence="20">Z151</strain>
    </source>
</reference>
<dbReference type="PANTHER" id="PTHR11523">
    <property type="entry name" value="SODIUM/POTASSIUM-DEPENDENT ATPASE BETA SUBUNIT"/>
    <property type="match status" value="1"/>
</dbReference>
<keyword evidence="20" id="KW-1185">Reference proteome</keyword>
<evidence type="ECO:0000313" key="19">
    <source>
        <dbReference type="EMBL" id="OQV22600.1"/>
    </source>
</evidence>
<evidence type="ECO:0000256" key="7">
    <source>
        <dbReference type="ARBA" id="ARBA00022607"/>
    </source>
</evidence>
<dbReference type="GO" id="GO:0030007">
    <property type="term" value="P:intracellular potassium ion homeostasis"/>
    <property type="evidence" value="ECO:0007669"/>
    <property type="project" value="TreeGrafter"/>
</dbReference>
<keyword evidence="10 18" id="KW-1133">Transmembrane helix</keyword>
<evidence type="ECO:0000256" key="16">
    <source>
        <dbReference type="ARBA" id="ARBA00023201"/>
    </source>
</evidence>
<dbReference type="Gene3D" id="2.60.40.1660">
    <property type="entry name" value="Na, k-atpase alpha subunit"/>
    <property type="match status" value="1"/>
</dbReference>
<dbReference type="AlphaFoldDB" id="A0A1W0X5I2"/>
<dbReference type="GO" id="GO:0036376">
    <property type="term" value="P:sodium ion export across plasma membrane"/>
    <property type="evidence" value="ECO:0007669"/>
    <property type="project" value="TreeGrafter"/>
</dbReference>
<dbReference type="Proteomes" id="UP000192578">
    <property type="component" value="Unassembled WGS sequence"/>
</dbReference>
<dbReference type="PANTHER" id="PTHR11523:SF28">
    <property type="entry name" value="NA_K-ATPASE BETA SUBUNIT ISOFORM 4-RELATED"/>
    <property type="match status" value="1"/>
</dbReference>
<dbReference type="GO" id="GO:1990573">
    <property type="term" value="P:potassium ion import across plasma membrane"/>
    <property type="evidence" value="ECO:0007669"/>
    <property type="project" value="TreeGrafter"/>
</dbReference>
<evidence type="ECO:0000256" key="15">
    <source>
        <dbReference type="ARBA" id="ARBA00023180"/>
    </source>
</evidence>
<keyword evidence="12" id="KW-0406">Ion transport</keyword>
<dbReference type="GO" id="GO:0005890">
    <property type="term" value="C:sodium:potassium-exchanging ATPase complex"/>
    <property type="evidence" value="ECO:0007669"/>
    <property type="project" value="InterPro"/>
</dbReference>
<keyword evidence="5" id="KW-1003">Cell membrane</keyword>
<proteinExistence type="inferred from homology"/>
<evidence type="ECO:0000256" key="2">
    <source>
        <dbReference type="ARBA" id="ARBA00004606"/>
    </source>
</evidence>
<dbReference type="InterPro" id="IPR038702">
    <property type="entry name" value="Na/K_ATPase_sub_beta_sf"/>
</dbReference>
<evidence type="ECO:0000256" key="3">
    <source>
        <dbReference type="ARBA" id="ARBA00005876"/>
    </source>
</evidence>
<organism evidence="19 20">
    <name type="scientific">Hypsibius exemplaris</name>
    <name type="common">Freshwater tardigrade</name>
    <dbReference type="NCBI Taxonomy" id="2072580"/>
    <lineage>
        <taxon>Eukaryota</taxon>
        <taxon>Metazoa</taxon>
        <taxon>Ecdysozoa</taxon>
        <taxon>Tardigrada</taxon>
        <taxon>Eutardigrada</taxon>
        <taxon>Parachela</taxon>
        <taxon>Hypsibioidea</taxon>
        <taxon>Hypsibiidae</taxon>
        <taxon>Hypsibius</taxon>
    </lineage>
</organism>